<name>A0A7H1NUD8_9PROT</name>
<protein>
    <submittedName>
        <fullName evidence="1">Uncharacterized protein</fullName>
    </submittedName>
</protein>
<dbReference type="KEGG" id="ebla:JGUZn3_21970"/>
<keyword evidence="2" id="KW-1185">Reference proteome</keyword>
<dbReference type="EMBL" id="CP060244">
    <property type="protein sequence ID" value="QNT79398.1"/>
    <property type="molecule type" value="Genomic_DNA"/>
</dbReference>
<accession>A0A7H1NUD8</accession>
<organism evidence="1 2">
    <name type="scientific">Entomobacter blattae</name>
    <dbReference type="NCBI Taxonomy" id="2762277"/>
    <lineage>
        <taxon>Bacteria</taxon>
        <taxon>Pseudomonadati</taxon>
        <taxon>Pseudomonadota</taxon>
        <taxon>Alphaproteobacteria</taxon>
        <taxon>Acetobacterales</taxon>
        <taxon>Acetobacteraceae</taxon>
        <taxon>Entomobacter</taxon>
    </lineage>
</organism>
<proteinExistence type="predicted"/>
<sequence>MNWEVMKVEPLYIRSSIYLKVFIKAPKINPLLEPDKAMLIRPLDFTFNGYRPNP</sequence>
<dbReference type="AlphaFoldDB" id="A0A7H1NUD8"/>
<gene>
    <name evidence="1" type="ORF">JGUZn3_21970</name>
</gene>
<dbReference type="Proteomes" id="UP000516349">
    <property type="component" value="Chromosome"/>
</dbReference>
<evidence type="ECO:0000313" key="2">
    <source>
        <dbReference type="Proteomes" id="UP000516349"/>
    </source>
</evidence>
<reference evidence="1 2" key="1">
    <citation type="submission" date="2020-08" db="EMBL/GenBank/DDBJ databases">
        <title>Complete genome sequence of Entomobacter blattae G55GP.</title>
        <authorList>
            <person name="Poehlein A."/>
            <person name="Guzman J."/>
            <person name="Daniel R."/>
            <person name="Vilcinskas A."/>
        </authorList>
    </citation>
    <scope>NUCLEOTIDE SEQUENCE [LARGE SCALE GENOMIC DNA]</scope>
    <source>
        <strain evidence="1 2">G55GP</strain>
    </source>
</reference>
<evidence type="ECO:0000313" key="1">
    <source>
        <dbReference type="EMBL" id="QNT79398.1"/>
    </source>
</evidence>